<accession>A0A392T1W6</accession>
<proteinExistence type="predicted"/>
<evidence type="ECO:0000256" key="1">
    <source>
        <dbReference type="SAM" id="MobiDB-lite"/>
    </source>
</evidence>
<comment type="caution">
    <text evidence="2">The sequence shown here is derived from an EMBL/GenBank/DDBJ whole genome shotgun (WGS) entry which is preliminary data.</text>
</comment>
<sequence>MEVANDAPKQPPDMENHDTGVDPVINVSLMKPMLNKNTSSGKEDVQLPIY</sequence>
<organism evidence="2 3">
    <name type="scientific">Trifolium medium</name>
    <dbReference type="NCBI Taxonomy" id="97028"/>
    <lineage>
        <taxon>Eukaryota</taxon>
        <taxon>Viridiplantae</taxon>
        <taxon>Streptophyta</taxon>
        <taxon>Embryophyta</taxon>
        <taxon>Tracheophyta</taxon>
        <taxon>Spermatophyta</taxon>
        <taxon>Magnoliopsida</taxon>
        <taxon>eudicotyledons</taxon>
        <taxon>Gunneridae</taxon>
        <taxon>Pentapetalae</taxon>
        <taxon>rosids</taxon>
        <taxon>fabids</taxon>
        <taxon>Fabales</taxon>
        <taxon>Fabaceae</taxon>
        <taxon>Papilionoideae</taxon>
        <taxon>50 kb inversion clade</taxon>
        <taxon>NPAAA clade</taxon>
        <taxon>Hologalegina</taxon>
        <taxon>IRL clade</taxon>
        <taxon>Trifolieae</taxon>
        <taxon>Trifolium</taxon>
    </lineage>
</organism>
<feature type="region of interest" description="Disordered" evidence="1">
    <location>
        <begin position="1"/>
        <end position="21"/>
    </location>
</feature>
<dbReference type="EMBL" id="LXQA010475065">
    <property type="protein sequence ID" value="MCI54156.1"/>
    <property type="molecule type" value="Genomic_DNA"/>
</dbReference>
<evidence type="ECO:0000313" key="2">
    <source>
        <dbReference type="EMBL" id="MCI54156.1"/>
    </source>
</evidence>
<keyword evidence="3" id="KW-1185">Reference proteome</keyword>
<reference evidence="2 3" key="1">
    <citation type="journal article" date="2018" name="Front. Plant Sci.">
        <title>Red Clover (Trifolium pratense) and Zigzag Clover (T. medium) - A Picture of Genomic Similarities and Differences.</title>
        <authorList>
            <person name="Dluhosova J."/>
            <person name="Istvanek J."/>
            <person name="Nedelnik J."/>
            <person name="Repkova J."/>
        </authorList>
    </citation>
    <scope>NUCLEOTIDE SEQUENCE [LARGE SCALE GENOMIC DNA]</scope>
    <source>
        <strain evidence="3">cv. 10/8</strain>
        <tissue evidence="2">Leaf</tissue>
    </source>
</reference>
<dbReference type="Proteomes" id="UP000265520">
    <property type="component" value="Unassembled WGS sequence"/>
</dbReference>
<evidence type="ECO:0000313" key="3">
    <source>
        <dbReference type="Proteomes" id="UP000265520"/>
    </source>
</evidence>
<protein>
    <submittedName>
        <fullName evidence="2">Uncharacterized protein</fullName>
    </submittedName>
</protein>
<dbReference type="AlphaFoldDB" id="A0A392T1W6"/>
<name>A0A392T1W6_9FABA</name>